<evidence type="ECO:0000313" key="2">
    <source>
        <dbReference type="EMBL" id="MDQ0567045.1"/>
    </source>
</evidence>
<dbReference type="EMBL" id="JAUSWK010000003">
    <property type="protein sequence ID" value="MDQ0567045.1"/>
    <property type="molecule type" value="Genomic_DNA"/>
</dbReference>
<feature type="signal peptide" evidence="1">
    <location>
        <begin position="1"/>
        <end position="21"/>
    </location>
</feature>
<dbReference type="Proteomes" id="UP001238601">
    <property type="component" value="Unassembled WGS sequence"/>
</dbReference>
<name>A0A6I4UH82_9SPHN</name>
<dbReference type="Proteomes" id="UP000439914">
    <property type="component" value="Unassembled WGS sequence"/>
</dbReference>
<comment type="caution">
    <text evidence="3">The sequence shown here is derived from an EMBL/GenBank/DDBJ whole genome shotgun (WGS) entry which is preliminary data.</text>
</comment>
<keyword evidence="5" id="KW-1185">Reference proteome</keyword>
<protein>
    <submittedName>
        <fullName evidence="3">Uncharacterized protein</fullName>
    </submittedName>
</protein>
<evidence type="ECO:0000313" key="5">
    <source>
        <dbReference type="Proteomes" id="UP001238601"/>
    </source>
</evidence>
<feature type="chain" id="PRO_5026265673" evidence="1">
    <location>
        <begin position="22"/>
        <end position="100"/>
    </location>
</feature>
<organism evidence="3 4">
    <name type="scientific">Qipengyuania citrea</name>
    <dbReference type="NCBI Taxonomy" id="225971"/>
    <lineage>
        <taxon>Bacteria</taxon>
        <taxon>Pseudomonadati</taxon>
        <taxon>Pseudomonadota</taxon>
        <taxon>Alphaproteobacteria</taxon>
        <taxon>Sphingomonadales</taxon>
        <taxon>Erythrobacteraceae</taxon>
        <taxon>Qipengyuania</taxon>
    </lineage>
</organism>
<dbReference type="RefSeq" id="WP_156488994.1">
    <property type="nucleotide sequence ID" value="NZ_JAINWE010000008.1"/>
</dbReference>
<reference evidence="3 4" key="1">
    <citation type="submission" date="2019-12" db="EMBL/GenBank/DDBJ databases">
        <title>Genomic-based taxomic classification of the family Erythrobacteraceae.</title>
        <authorList>
            <person name="Xu L."/>
        </authorList>
    </citation>
    <scope>NUCLEOTIDE SEQUENCE [LARGE SCALE GENOMIC DNA]</scope>
    <source>
        <strain evidence="3 4">CGMCC 1.8703</strain>
    </source>
</reference>
<accession>A0A6I4UH82</accession>
<evidence type="ECO:0000256" key="1">
    <source>
        <dbReference type="SAM" id="SignalP"/>
    </source>
</evidence>
<dbReference type="GeneID" id="93687414"/>
<reference evidence="2 5" key="2">
    <citation type="submission" date="2023-07" db="EMBL/GenBank/DDBJ databases">
        <title>Genomic Encyclopedia of Type Strains, Phase IV (KMG-IV): sequencing the most valuable type-strain genomes for metagenomic binning, comparative biology and taxonomic classification.</title>
        <authorList>
            <person name="Goeker M."/>
        </authorList>
    </citation>
    <scope>NUCLEOTIDE SEQUENCE [LARGE SCALE GENOMIC DNA]</scope>
    <source>
        <strain evidence="2 5">DSM 14432</strain>
    </source>
</reference>
<dbReference type="AlphaFoldDB" id="A0A6I4UH82"/>
<sequence>MKWQALLFLGLTISGAGMASADERTVKPGYKASGEPITNPAHPGYDPDLIVCRDWRKTGTRAKVRNVCLTNKRWARVMRDGNSFARSLVRNASGENTGGW</sequence>
<evidence type="ECO:0000313" key="3">
    <source>
        <dbReference type="EMBL" id="MXP36613.1"/>
    </source>
</evidence>
<proteinExistence type="predicted"/>
<keyword evidence="1" id="KW-0732">Signal</keyword>
<dbReference type="EMBL" id="WTYG01000004">
    <property type="protein sequence ID" value="MXP36613.1"/>
    <property type="molecule type" value="Genomic_DNA"/>
</dbReference>
<gene>
    <name evidence="3" type="ORF">GRI55_12685</name>
    <name evidence="2" type="ORF">QOZ97_002592</name>
</gene>
<evidence type="ECO:0000313" key="4">
    <source>
        <dbReference type="Proteomes" id="UP000439914"/>
    </source>
</evidence>